<reference evidence="2 3" key="1">
    <citation type="submission" date="2016-10" db="EMBL/GenBank/DDBJ databases">
        <authorList>
            <person name="de Groot N.N."/>
        </authorList>
    </citation>
    <scope>NUCLEOTIDE SEQUENCE [LARGE SCALE GENOMIC DNA]</scope>
    <source>
        <strain evidence="2 3">CGMCC 1.9159</strain>
    </source>
</reference>
<organism evidence="2 3">
    <name type="scientific">Tessaracoccus oleiagri</name>
    <dbReference type="NCBI Taxonomy" id="686624"/>
    <lineage>
        <taxon>Bacteria</taxon>
        <taxon>Bacillati</taxon>
        <taxon>Actinomycetota</taxon>
        <taxon>Actinomycetes</taxon>
        <taxon>Propionibacteriales</taxon>
        <taxon>Propionibacteriaceae</taxon>
        <taxon>Tessaracoccus</taxon>
    </lineage>
</organism>
<evidence type="ECO:0000256" key="1">
    <source>
        <dbReference type="SAM" id="Phobius"/>
    </source>
</evidence>
<dbReference type="STRING" id="686624.SAMN04488242_0069"/>
<feature type="transmembrane region" description="Helical" evidence="1">
    <location>
        <begin position="6"/>
        <end position="29"/>
    </location>
</feature>
<sequence length="159" mass="17149">MKSYFAVTILRGGLLAAVAIIVVAQVLYLPWYSGMIARELPAEAYMRWPILTLAILGLLCVQVVLVCTQQLLSFVPLNEVFQPGALGWVDGIIAAFLAGSFVCLATLVYQAFTVSGPPLWSLALLAGVMCGVGLALLVWVMRTFLVQAIEMRAESDVVT</sequence>
<name>A0A1G9H497_9ACTN</name>
<dbReference type="Pfam" id="PF11188">
    <property type="entry name" value="DUF2975"/>
    <property type="match status" value="1"/>
</dbReference>
<gene>
    <name evidence="2" type="ORF">SAMN04488242_0069</name>
</gene>
<dbReference type="EMBL" id="FNGP01000001">
    <property type="protein sequence ID" value="SDL07777.1"/>
    <property type="molecule type" value="Genomic_DNA"/>
</dbReference>
<keyword evidence="3" id="KW-1185">Reference proteome</keyword>
<dbReference type="RefSeq" id="WP_093247838.1">
    <property type="nucleotide sequence ID" value="NZ_FNGP01000001.1"/>
</dbReference>
<feature type="transmembrane region" description="Helical" evidence="1">
    <location>
        <begin position="92"/>
        <end position="112"/>
    </location>
</feature>
<keyword evidence="1" id="KW-0812">Transmembrane</keyword>
<keyword evidence="1" id="KW-0472">Membrane</keyword>
<evidence type="ECO:0000313" key="2">
    <source>
        <dbReference type="EMBL" id="SDL07777.1"/>
    </source>
</evidence>
<dbReference type="OrthoDB" id="3240470at2"/>
<evidence type="ECO:0000313" key="3">
    <source>
        <dbReference type="Proteomes" id="UP000199475"/>
    </source>
</evidence>
<dbReference type="Proteomes" id="UP000199475">
    <property type="component" value="Unassembled WGS sequence"/>
</dbReference>
<feature type="transmembrane region" description="Helical" evidence="1">
    <location>
        <begin position="119"/>
        <end position="141"/>
    </location>
</feature>
<accession>A0A1G9H497</accession>
<protein>
    <recommendedName>
        <fullName evidence="4">DUF2975 domain-containing protein</fullName>
    </recommendedName>
</protein>
<keyword evidence="1" id="KW-1133">Transmembrane helix</keyword>
<proteinExistence type="predicted"/>
<feature type="transmembrane region" description="Helical" evidence="1">
    <location>
        <begin position="50"/>
        <end position="72"/>
    </location>
</feature>
<evidence type="ECO:0008006" key="4">
    <source>
        <dbReference type="Google" id="ProtNLM"/>
    </source>
</evidence>
<dbReference type="InterPro" id="IPR021354">
    <property type="entry name" value="DUF2975"/>
</dbReference>
<dbReference type="AlphaFoldDB" id="A0A1G9H497"/>